<feature type="region of interest" description="Disordered" evidence="1">
    <location>
        <begin position="427"/>
        <end position="450"/>
    </location>
</feature>
<feature type="compositionally biased region" description="Polar residues" evidence="1">
    <location>
        <begin position="7"/>
        <end position="23"/>
    </location>
</feature>
<feature type="region of interest" description="Disordered" evidence="1">
    <location>
        <begin position="592"/>
        <end position="643"/>
    </location>
</feature>
<dbReference type="EMBL" id="JAOTPV010000003">
    <property type="protein sequence ID" value="KAJ4485929.1"/>
    <property type="molecule type" value="Genomic_DNA"/>
</dbReference>
<feature type="region of interest" description="Disordered" evidence="1">
    <location>
        <begin position="131"/>
        <end position="265"/>
    </location>
</feature>
<feature type="compositionally biased region" description="Low complexity" evidence="1">
    <location>
        <begin position="212"/>
        <end position="225"/>
    </location>
</feature>
<keyword evidence="3" id="KW-1185">Reference proteome</keyword>
<protein>
    <submittedName>
        <fullName evidence="2">Uncharacterized protein</fullName>
    </submittedName>
</protein>
<evidence type="ECO:0000313" key="2">
    <source>
        <dbReference type="EMBL" id="KAJ4485929.1"/>
    </source>
</evidence>
<feature type="compositionally biased region" description="Polar residues" evidence="1">
    <location>
        <begin position="161"/>
        <end position="175"/>
    </location>
</feature>
<sequence>MRHSSKLSKTGPSAHSNAVNSGADQPAHHDHNNGPRRDTKTSAPLGGRKPGFFAQLFSSKSTIDSIEPRVGSSFVNLSRKSPSSSNTELTSIPPNLAIRGLSPELLNDPAFSTNPLSHLLFVTNPDSYSEPLPSNLLPNGNSQANMRESRTQDPRFKSPYYDNSESDSVSLNLPNRHSPPSEPSSLEGMGTNVSSSTQSSATEAMNEPSPASSYTDITTSSTSSTGGAGKLPKKNLIILEPPRILSPPPAYDESSHPRPTTIRHSSVPILPSSLFNQTEVLPHPMTTANDSRTVDLRRNNTDTNLTSRNRGLDPIDELDETSPLGLSLHHGGPYEAIKEVTQTPREPQNTFHEHSSQQTAQVSIRKTSNKMPFTNGPVAVIPFVPFGASLNLTPGQILPRNYQPYTQPPLHELNPPITQRDNQYTSIQQVPRPQHAPRNQQTSPPQSHPPQILIQLLPHMTSPSPPPISVQQIPYVQRNIPKISAPYPSQLGVRVQTSLTAEFPRRPSPLLSTPEPVEDDVNSIYGDESNAYDGIEDEETSDNAMPETLHHQEASTYPKVGPVQTHSNSVAAIRRDDASTLYAVAIERERQQRAQDFNPDNPLSKPFSGFSAFSEGPSTSDRLGASSRNVPALPPGASYRPPLGRYEQQARPLDHLGEQTPYTLYAPITTSHIQHYTPVNQLDGAWHRRATSLDPGFNPFVAQPPQSRPKDSGRQIAPASISQNSGQMHDMSANSNSTMQPPMMMPYTQPRKTAPPLPNLRDYERPTRSQQPAPSIQQSVNSTNSRTGLPPRHVPSKLTMPQPLYNPDATSTRNDLTIPPNRTQSYSQPPQHGAGLSRPMPVNQARPAMRSSPAPDSSRVQAQTIPMANDSRKVLRKRSSVQAASPGAASAMPTSVYDVPGRQAPRPSVNYPPTRSKSEMRPPATGNRMPPPSMPPDKKAPRRLLSKKRAEF</sequence>
<feature type="region of interest" description="Disordered" evidence="1">
    <location>
        <begin position="1"/>
        <end position="51"/>
    </location>
</feature>
<feature type="compositionally biased region" description="Polar residues" evidence="1">
    <location>
        <begin position="808"/>
        <end position="830"/>
    </location>
</feature>
<feature type="compositionally biased region" description="Basic residues" evidence="1">
    <location>
        <begin position="940"/>
        <end position="952"/>
    </location>
</feature>
<feature type="compositionally biased region" description="Polar residues" evidence="1">
    <location>
        <begin position="720"/>
        <end position="737"/>
    </location>
</feature>
<dbReference type="AlphaFoldDB" id="A0A9W9DUP2"/>
<feature type="compositionally biased region" description="Polar residues" evidence="1">
    <location>
        <begin position="616"/>
        <end position="629"/>
    </location>
</feature>
<evidence type="ECO:0000313" key="3">
    <source>
        <dbReference type="Proteomes" id="UP001150266"/>
    </source>
</evidence>
<evidence type="ECO:0000256" key="1">
    <source>
        <dbReference type="SAM" id="MobiDB-lite"/>
    </source>
</evidence>
<gene>
    <name evidence="2" type="ORF">J3R30DRAFT_3697350</name>
</gene>
<feature type="compositionally biased region" description="Polar residues" evidence="1">
    <location>
        <begin position="768"/>
        <end position="787"/>
    </location>
</feature>
<feature type="compositionally biased region" description="Polar residues" evidence="1">
    <location>
        <begin position="191"/>
        <end position="203"/>
    </location>
</feature>
<feature type="compositionally biased region" description="Low complexity" evidence="1">
    <location>
        <begin position="440"/>
        <end position="450"/>
    </location>
</feature>
<feature type="compositionally biased region" description="Basic and acidic residues" evidence="1">
    <location>
        <begin position="26"/>
        <end position="40"/>
    </location>
</feature>
<feature type="region of interest" description="Disordered" evidence="1">
    <location>
        <begin position="68"/>
        <end position="94"/>
    </location>
</feature>
<feature type="compositionally biased region" description="Polar residues" evidence="1">
    <location>
        <begin position="73"/>
        <end position="93"/>
    </location>
</feature>
<dbReference type="Proteomes" id="UP001150266">
    <property type="component" value="Unassembled WGS sequence"/>
</dbReference>
<reference evidence="2" key="1">
    <citation type="submission" date="2022-08" db="EMBL/GenBank/DDBJ databases">
        <title>A Global Phylogenomic Analysis of the Shiitake Genus Lentinula.</title>
        <authorList>
            <consortium name="DOE Joint Genome Institute"/>
            <person name="Sierra-Patev S."/>
            <person name="Min B."/>
            <person name="Naranjo-Ortiz M."/>
            <person name="Looney B."/>
            <person name="Konkel Z."/>
            <person name="Slot J.C."/>
            <person name="Sakamoto Y."/>
            <person name="Steenwyk J.L."/>
            <person name="Rokas A."/>
            <person name="Carro J."/>
            <person name="Camarero S."/>
            <person name="Ferreira P."/>
            <person name="Molpeceres G."/>
            <person name="Ruiz-Duenas F.J."/>
            <person name="Serrano A."/>
            <person name="Henrissat B."/>
            <person name="Drula E."/>
            <person name="Hughes K.W."/>
            <person name="Mata J.L."/>
            <person name="Ishikawa N.K."/>
            <person name="Vargas-Isla R."/>
            <person name="Ushijima S."/>
            <person name="Smith C.A."/>
            <person name="Ahrendt S."/>
            <person name="Andreopoulos W."/>
            <person name="He G."/>
            <person name="Labutti K."/>
            <person name="Lipzen A."/>
            <person name="Ng V."/>
            <person name="Riley R."/>
            <person name="Sandor L."/>
            <person name="Barry K."/>
            <person name="Martinez A.T."/>
            <person name="Xiao Y."/>
            <person name="Gibbons J.G."/>
            <person name="Terashima K."/>
            <person name="Grigoriev I.V."/>
            <person name="Hibbett D.S."/>
        </authorList>
    </citation>
    <scope>NUCLEOTIDE SEQUENCE</scope>
    <source>
        <strain evidence="2">JLM2183</strain>
    </source>
</reference>
<feature type="region of interest" description="Disordered" evidence="1">
    <location>
        <begin position="695"/>
        <end position="952"/>
    </location>
</feature>
<feature type="compositionally biased region" description="Polar residues" evidence="1">
    <location>
        <begin position="136"/>
        <end position="146"/>
    </location>
</feature>
<feature type="compositionally biased region" description="Basic and acidic residues" evidence="1">
    <location>
        <begin position="147"/>
        <end position="156"/>
    </location>
</feature>
<feature type="compositionally biased region" description="Low complexity" evidence="1">
    <location>
        <begin position="738"/>
        <end position="750"/>
    </location>
</feature>
<dbReference type="OrthoDB" id="2684446at2759"/>
<accession>A0A9W9DUP2</accession>
<proteinExistence type="predicted"/>
<comment type="caution">
    <text evidence="2">The sequence shown here is derived from an EMBL/GenBank/DDBJ whole genome shotgun (WGS) entry which is preliminary data.</text>
</comment>
<organism evidence="2 3">
    <name type="scientific">Lentinula aciculospora</name>
    <dbReference type="NCBI Taxonomy" id="153920"/>
    <lineage>
        <taxon>Eukaryota</taxon>
        <taxon>Fungi</taxon>
        <taxon>Dikarya</taxon>
        <taxon>Basidiomycota</taxon>
        <taxon>Agaricomycotina</taxon>
        <taxon>Agaricomycetes</taxon>
        <taxon>Agaricomycetidae</taxon>
        <taxon>Agaricales</taxon>
        <taxon>Marasmiineae</taxon>
        <taxon>Omphalotaceae</taxon>
        <taxon>Lentinula</taxon>
    </lineage>
</organism>
<name>A0A9W9DUP2_9AGAR</name>
<feature type="compositionally biased region" description="Polar residues" evidence="1">
    <location>
        <begin position="854"/>
        <end position="866"/>
    </location>
</feature>